<gene>
    <name evidence="6" type="ORF">B7463_g5358</name>
</gene>
<comment type="similarity">
    <text evidence="1">Belongs to the protein-tyrosine phosphatase family. Non-receptor class subfamily.</text>
</comment>
<evidence type="ECO:0000256" key="2">
    <source>
        <dbReference type="SAM" id="Coils"/>
    </source>
</evidence>
<feature type="domain" description="Tyrosine specific protein phosphatases" evidence="5">
    <location>
        <begin position="307"/>
        <end position="391"/>
    </location>
</feature>
<dbReference type="PANTHER" id="PTHR19134">
    <property type="entry name" value="RECEPTOR-TYPE TYROSINE-PROTEIN PHOSPHATASE"/>
    <property type="match status" value="1"/>
</dbReference>
<dbReference type="SUPFAM" id="SSF52799">
    <property type="entry name" value="(Phosphotyrosine protein) phosphatases II"/>
    <property type="match status" value="1"/>
</dbReference>
<evidence type="ECO:0000256" key="3">
    <source>
        <dbReference type="SAM" id="MobiDB-lite"/>
    </source>
</evidence>
<dbReference type="Proteomes" id="UP000258309">
    <property type="component" value="Unassembled WGS sequence"/>
</dbReference>
<dbReference type="InterPro" id="IPR000242">
    <property type="entry name" value="PTP_cat"/>
</dbReference>
<dbReference type="AlphaFoldDB" id="A0A3E2HCW8"/>
<dbReference type="Pfam" id="PF00102">
    <property type="entry name" value="Y_phosphatase"/>
    <property type="match status" value="1"/>
</dbReference>
<sequence length="443" mass="50618">MVEANAKKARGRPSSWLNRMHRNRSSSKRSRSPSTLPERTGVLRQADQLPELNEESLDIFTADTEYSPPQMPSFLLSSETELHQKFTELQRLEEERLQEKSKGSNLDTQWARLDVDRVLDRYSNVQPWYHNRIQLQVPEGYNDYINASPIRLEPTASRQGDNDAKSRVQDRYICMQGPKQETIDHVWHMIWHSASHSSSSSPAVIIMLTPTHVPHPIDPSSVMEKCFPYYPLDASSPPLIINEHSQLGEGFKASIRFVEKEEVAEGADLEVRKLAMKVDGEETEKTIWHLLYPMWPDFGALEEKNLDSLLALMALSREKNTDAENPRVVHCSAGVGRSGTFVALEFLIGELESGAWKSLAVEQEDFDPVFNAVNQLRMQRRTMVQAYEQFAFLYLVLKKMWEKKFNVSDTSTMTNSQVDLDGGMLEERAAKLVKLDVDCQESE</sequence>
<organism evidence="6 7">
    <name type="scientific">Scytalidium lignicola</name>
    <name type="common">Hyphomycete</name>
    <dbReference type="NCBI Taxonomy" id="5539"/>
    <lineage>
        <taxon>Eukaryota</taxon>
        <taxon>Fungi</taxon>
        <taxon>Dikarya</taxon>
        <taxon>Ascomycota</taxon>
        <taxon>Pezizomycotina</taxon>
        <taxon>Leotiomycetes</taxon>
        <taxon>Leotiomycetes incertae sedis</taxon>
        <taxon>Scytalidium</taxon>
    </lineage>
</organism>
<evidence type="ECO:0000256" key="1">
    <source>
        <dbReference type="ARBA" id="ARBA00009649"/>
    </source>
</evidence>
<dbReference type="OMA" id="EKCYPYY"/>
<dbReference type="CDD" id="cd18533">
    <property type="entry name" value="PTP_fungal"/>
    <property type="match status" value="1"/>
</dbReference>
<dbReference type="GO" id="GO:0004725">
    <property type="term" value="F:protein tyrosine phosphatase activity"/>
    <property type="evidence" value="ECO:0007669"/>
    <property type="project" value="InterPro"/>
</dbReference>
<dbReference type="PROSITE" id="PS50056">
    <property type="entry name" value="TYR_PHOSPHATASE_2"/>
    <property type="match status" value="1"/>
</dbReference>
<dbReference type="EMBL" id="NCSJ02000087">
    <property type="protein sequence ID" value="RFU30982.1"/>
    <property type="molecule type" value="Genomic_DNA"/>
</dbReference>
<comment type="caution">
    <text evidence="6">The sequence shown here is derived from an EMBL/GenBank/DDBJ whole genome shotgun (WGS) entry which is preliminary data.</text>
</comment>
<dbReference type="Gene3D" id="3.90.190.10">
    <property type="entry name" value="Protein tyrosine phosphatase superfamily"/>
    <property type="match status" value="1"/>
</dbReference>
<feature type="non-terminal residue" evidence="6">
    <location>
        <position position="443"/>
    </location>
</feature>
<dbReference type="InterPro" id="IPR003595">
    <property type="entry name" value="Tyr_Pase_cat"/>
</dbReference>
<dbReference type="OrthoDB" id="10253954at2759"/>
<dbReference type="PRINTS" id="PR00700">
    <property type="entry name" value="PRTYPHPHTASE"/>
</dbReference>
<dbReference type="InterPro" id="IPR000387">
    <property type="entry name" value="Tyr_Pase_dom"/>
</dbReference>
<evidence type="ECO:0000259" key="5">
    <source>
        <dbReference type="PROSITE" id="PS50056"/>
    </source>
</evidence>
<feature type="non-terminal residue" evidence="6">
    <location>
        <position position="1"/>
    </location>
</feature>
<keyword evidence="7" id="KW-1185">Reference proteome</keyword>
<reference evidence="6 7" key="1">
    <citation type="submission" date="2018-05" db="EMBL/GenBank/DDBJ databases">
        <title>Draft genome sequence of Scytalidium lignicola DSM 105466, a ubiquitous saprotrophic fungus.</title>
        <authorList>
            <person name="Buettner E."/>
            <person name="Gebauer A.M."/>
            <person name="Hofrichter M."/>
            <person name="Liers C."/>
            <person name="Kellner H."/>
        </authorList>
    </citation>
    <scope>NUCLEOTIDE SEQUENCE [LARGE SCALE GENOMIC DNA]</scope>
    <source>
        <strain evidence="6 7">DSM 105466</strain>
    </source>
</reference>
<evidence type="ECO:0000313" key="7">
    <source>
        <dbReference type="Proteomes" id="UP000258309"/>
    </source>
</evidence>
<evidence type="ECO:0000313" key="6">
    <source>
        <dbReference type="EMBL" id="RFU30982.1"/>
    </source>
</evidence>
<name>A0A3E2HCW8_SCYLI</name>
<evidence type="ECO:0008006" key="8">
    <source>
        <dbReference type="Google" id="ProtNLM"/>
    </source>
</evidence>
<feature type="coiled-coil region" evidence="2">
    <location>
        <begin position="75"/>
        <end position="102"/>
    </location>
</feature>
<evidence type="ECO:0000259" key="4">
    <source>
        <dbReference type="PROSITE" id="PS50055"/>
    </source>
</evidence>
<feature type="compositionally biased region" description="Basic residues" evidence="3">
    <location>
        <begin position="19"/>
        <end position="31"/>
    </location>
</feature>
<proteinExistence type="inferred from homology"/>
<dbReference type="SMART" id="SM00194">
    <property type="entry name" value="PTPc"/>
    <property type="match status" value="1"/>
</dbReference>
<protein>
    <recommendedName>
        <fullName evidence="8">Protein-tyrosine-phosphatase</fullName>
    </recommendedName>
</protein>
<dbReference type="InterPro" id="IPR016130">
    <property type="entry name" value="Tyr_Pase_AS"/>
</dbReference>
<dbReference type="PANTHER" id="PTHR19134:SF449">
    <property type="entry name" value="TYROSINE-PROTEIN PHOSPHATASE 1"/>
    <property type="match status" value="1"/>
</dbReference>
<keyword evidence="2" id="KW-0175">Coiled coil</keyword>
<dbReference type="PROSITE" id="PS00383">
    <property type="entry name" value="TYR_PHOSPHATASE_1"/>
    <property type="match status" value="1"/>
</dbReference>
<feature type="region of interest" description="Disordered" evidence="3">
    <location>
        <begin position="1"/>
        <end position="48"/>
    </location>
</feature>
<feature type="domain" description="Tyrosine-protein phosphatase" evidence="4">
    <location>
        <begin position="82"/>
        <end position="400"/>
    </location>
</feature>
<dbReference type="InterPro" id="IPR050348">
    <property type="entry name" value="Protein-Tyr_Phosphatase"/>
</dbReference>
<accession>A0A3E2HCW8</accession>
<dbReference type="InterPro" id="IPR029021">
    <property type="entry name" value="Prot-tyrosine_phosphatase-like"/>
</dbReference>
<dbReference type="PROSITE" id="PS50055">
    <property type="entry name" value="TYR_PHOSPHATASE_PTP"/>
    <property type="match status" value="1"/>
</dbReference>
<dbReference type="STRING" id="5539.A0A3E2HCW8"/>
<dbReference type="SMART" id="SM00404">
    <property type="entry name" value="PTPc_motif"/>
    <property type="match status" value="1"/>
</dbReference>